<dbReference type="eggNOG" id="COG0346">
    <property type="taxonomic scope" value="Bacteria"/>
</dbReference>
<dbReference type="PANTHER" id="PTHR36113">
    <property type="entry name" value="LYASE, PUTATIVE-RELATED-RELATED"/>
    <property type="match status" value="1"/>
</dbReference>
<reference evidence="4 5" key="3">
    <citation type="journal article" name="Genome Announc.">
        <title>Improved Draft Genome Sequence of Clostridium pasteurianum Strain ATCC 6013 (DSM 525) Using a Hybrid Next-Generation Sequencing Approach.</title>
        <authorList>
            <person name="Pyne M.E."/>
            <person name="Utturkar S."/>
            <person name="Brown S.D."/>
            <person name="Moo-Young M."/>
            <person name="Chung D.A."/>
            <person name="Chou C.P."/>
        </authorList>
    </citation>
    <scope>NUCLEOTIDE SEQUENCE [LARGE SCALE GENOMIC DNA]</scope>
    <source>
        <strain evidence="4 5">ATCC 6013</strain>
    </source>
</reference>
<name>A0A0H3J471_CLOPA</name>
<dbReference type="PANTHER" id="PTHR36113:SF6">
    <property type="entry name" value="FOSFOMYCIN RESISTANCE PROTEIN FOSX"/>
    <property type="match status" value="1"/>
</dbReference>
<dbReference type="InterPro" id="IPR037523">
    <property type="entry name" value="VOC_core"/>
</dbReference>
<feature type="domain" description="VOC" evidence="2">
    <location>
        <begin position="12"/>
        <end position="134"/>
    </location>
</feature>
<dbReference type="PROSITE" id="PS51819">
    <property type="entry name" value="VOC"/>
    <property type="match status" value="1"/>
</dbReference>
<evidence type="ECO:0000313" key="4">
    <source>
        <dbReference type="EMBL" id="KRU11728.1"/>
    </source>
</evidence>
<dbReference type="GeneID" id="93074350"/>
<proteinExistence type="predicted"/>
<reference evidence="3 6" key="1">
    <citation type="journal article" date="2015" name="Genome Announc.">
        <title>Complete Genome Sequence of the Nitrogen-Fixing and Solvent-Producing Clostridium pasteurianum DSM 525.</title>
        <authorList>
            <person name="Poehlein A."/>
            <person name="Grosse-Honebrink A."/>
            <person name="Zhang Y."/>
            <person name="Minton N.P."/>
            <person name="Daniel R."/>
        </authorList>
    </citation>
    <scope>NUCLEOTIDE SEQUENCE [LARGE SCALE GENOMIC DNA]</scope>
    <source>
        <strain evidence="3">DSM 525</strain>
        <strain evidence="6">DSM 525 / ATCC 6013</strain>
    </source>
</reference>
<dbReference type="AlphaFoldDB" id="A0A0H3J471"/>
<dbReference type="Proteomes" id="UP000028042">
    <property type="component" value="Unassembled WGS sequence"/>
</dbReference>
<reference evidence="4" key="2">
    <citation type="submission" date="2015-10" db="EMBL/GenBank/DDBJ databases">
        <title>Improved Draft Genome Sequence of Clostridium pasteurianum Strain ATCC 6013 (DSM 525) Using a Hybrid Next-Generation Sequencing Approach.</title>
        <authorList>
            <person name="Pyne M.E."/>
            <person name="Utturkar S.M."/>
            <person name="Brown S.D."/>
            <person name="Moo-Young M."/>
            <person name="Chung D.A."/>
            <person name="Chou P.C."/>
        </authorList>
    </citation>
    <scope>NUCLEOTIDE SEQUENCE</scope>
    <source>
        <strain evidence="4">ATCC 6013</strain>
    </source>
</reference>
<keyword evidence="1" id="KW-0479">Metal-binding</keyword>
<dbReference type="RefSeq" id="WP_003441811.1">
    <property type="nucleotide sequence ID" value="NZ_ANZB01000002.1"/>
</dbReference>
<dbReference type="GO" id="GO:0046872">
    <property type="term" value="F:metal ion binding"/>
    <property type="evidence" value="ECO:0007669"/>
    <property type="project" value="UniProtKB-KW"/>
</dbReference>
<dbReference type="InterPro" id="IPR004360">
    <property type="entry name" value="Glyas_Fos-R_dOase_dom"/>
</dbReference>
<evidence type="ECO:0000256" key="1">
    <source>
        <dbReference type="ARBA" id="ARBA00022723"/>
    </source>
</evidence>
<dbReference type="Proteomes" id="UP000030905">
    <property type="component" value="Chromosome"/>
</dbReference>
<dbReference type="KEGG" id="cpae:CPAST_c22040"/>
<protein>
    <submittedName>
        <fullName evidence="3 4">Glyoxalase-like domain-containing protein</fullName>
    </submittedName>
</protein>
<dbReference type="InterPro" id="IPR051332">
    <property type="entry name" value="Fosfomycin_Res_Enzymes"/>
</dbReference>
<dbReference type="InterPro" id="IPR018146">
    <property type="entry name" value="Glyoxalase_1_CS"/>
</dbReference>
<evidence type="ECO:0000313" key="6">
    <source>
        <dbReference type="Proteomes" id="UP000030905"/>
    </source>
</evidence>
<sequence length="138" mass="15570">MKEFNEKILSKGVHHIALKVKNFDNTIKFYTEGLGFKKYLCWEQNGNRVSFLSAGGNSFIQIFEDDSKEDISNATYTHMAFYTKNCEEAIKAAKNAGAKVKGPIEIKIPSNPDIIMRTAYCKGPDGESIEFFEENTIV</sequence>
<gene>
    <name evidence="3" type="ORF">CLPA_c22040</name>
    <name evidence="4" type="ORF">CP6013_00975</name>
</gene>
<dbReference type="PATRIC" id="fig|1262449.3.peg.789"/>
<keyword evidence="6" id="KW-1185">Reference proteome</keyword>
<dbReference type="InterPro" id="IPR029068">
    <property type="entry name" value="Glyas_Bleomycin-R_OHBP_Dase"/>
</dbReference>
<dbReference type="GO" id="GO:0004462">
    <property type="term" value="F:lactoylglutathione lyase activity"/>
    <property type="evidence" value="ECO:0007669"/>
    <property type="project" value="InterPro"/>
</dbReference>
<dbReference type="PROSITE" id="PS00934">
    <property type="entry name" value="GLYOXALASE_I_1"/>
    <property type="match status" value="1"/>
</dbReference>
<organism evidence="3 6">
    <name type="scientific">Clostridium pasteurianum DSM 525 = ATCC 6013</name>
    <dbReference type="NCBI Taxonomy" id="1262449"/>
    <lineage>
        <taxon>Bacteria</taxon>
        <taxon>Bacillati</taxon>
        <taxon>Bacillota</taxon>
        <taxon>Clostridia</taxon>
        <taxon>Eubacteriales</taxon>
        <taxon>Clostridiaceae</taxon>
        <taxon>Clostridium</taxon>
    </lineage>
</organism>
<dbReference type="SUPFAM" id="SSF54593">
    <property type="entry name" value="Glyoxalase/Bleomycin resistance protein/Dihydroxybiphenyl dioxygenase"/>
    <property type="match status" value="1"/>
</dbReference>
<dbReference type="EMBL" id="CP009268">
    <property type="protein sequence ID" value="AJA52262.1"/>
    <property type="molecule type" value="Genomic_DNA"/>
</dbReference>
<evidence type="ECO:0000259" key="2">
    <source>
        <dbReference type="PROSITE" id="PS51819"/>
    </source>
</evidence>
<dbReference type="Gene3D" id="3.10.180.10">
    <property type="entry name" value="2,3-Dihydroxybiphenyl 1,2-Dioxygenase, domain 1"/>
    <property type="match status" value="1"/>
</dbReference>
<accession>A0A0H3J471</accession>
<evidence type="ECO:0000313" key="3">
    <source>
        <dbReference type="EMBL" id="AJA52262.1"/>
    </source>
</evidence>
<dbReference type="KEGG" id="cpat:CLPA_c22040"/>
<evidence type="ECO:0000313" key="5">
    <source>
        <dbReference type="Proteomes" id="UP000028042"/>
    </source>
</evidence>
<dbReference type="CDD" id="cd06587">
    <property type="entry name" value="VOC"/>
    <property type="match status" value="1"/>
</dbReference>
<dbReference type="Pfam" id="PF00903">
    <property type="entry name" value="Glyoxalase"/>
    <property type="match status" value="1"/>
</dbReference>
<dbReference type="EMBL" id="JPGY02000001">
    <property type="protein sequence ID" value="KRU11728.1"/>
    <property type="molecule type" value="Genomic_DNA"/>
</dbReference>